<dbReference type="EMBL" id="CABMJJ010000001">
    <property type="protein sequence ID" value="VVC02568.1"/>
    <property type="molecule type" value="Genomic_DNA"/>
</dbReference>
<feature type="domain" description="YgjP-like metallopeptidase" evidence="1">
    <location>
        <begin position="19"/>
        <end position="225"/>
    </location>
</feature>
<gene>
    <name evidence="2" type="ORF">LFW2832_00082</name>
</gene>
<sequence>MEINGKTFSVEHVLSKNKNATARLRDNTIIVSLPARWPSSEREKIGANLLQRAIRSIEKGRWNVDAGKKIEFKHGQILVVLGKEFEINLVESKRFGIMIVGRKVEVRIVEHPDKNEKIARLIRKKISEIIMPELTQRISEINQKHFHSNISKIVIRDAVSRWGSCSTRGVISLNFRLLLMPQDILDYVIVHELAHTKYRSHGPRFWGLVESVMPNHREKRTWLRKNGWTVNTLTSTELFEEPY</sequence>
<dbReference type="CDD" id="cd07344">
    <property type="entry name" value="M48_yhfN_like"/>
    <property type="match status" value="1"/>
</dbReference>
<evidence type="ECO:0000313" key="2">
    <source>
        <dbReference type="EMBL" id="VVC02568.1"/>
    </source>
</evidence>
<dbReference type="AlphaFoldDB" id="A0A5E4LN43"/>
<name>A0A5E4LN43_9ARCH</name>
<comment type="caution">
    <text evidence="2">The sequence shown here is derived from an EMBL/GenBank/DDBJ whole genome shotgun (WGS) entry which is preliminary data.</text>
</comment>
<dbReference type="Proteomes" id="UP000789941">
    <property type="component" value="Unassembled WGS sequence"/>
</dbReference>
<proteinExistence type="predicted"/>
<evidence type="ECO:0000313" key="3">
    <source>
        <dbReference type="Proteomes" id="UP000789941"/>
    </source>
</evidence>
<dbReference type="InterPro" id="IPR053136">
    <property type="entry name" value="UTP_pyrophosphatase-like"/>
</dbReference>
<dbReference type="PANTHER" id="PTHR30399:SF1">
    <property type="entry name" value="UTP PYROPHOSPHATASE"/>
    <property type="match status" value="1"/>
</dbReference>
<reference evidence="2 3" key="1">
    <citation type="submission" date="2019-08" db="EMBL/GenBank/DDBJ databases">
        <authorList>
            <person name="Vazquez-Campos X."/>
        </authorList>
    </citation>
    <scope>NUCLEOTIDE SEQUENCE [LARGE SCALE GENOMIC DNA]</scope>
    <source>
        <strain evidence="2">LFW-283_2</strain>
    </source>
</reference>
<dbReference type="Pfam" id="PF01863">
    <property type="entry name" value="YgjP-like"/>
    <property type="match status" value="1"/>
</dbReference>
<protein>
    <recommendedName>
        <fullName evidence="1">YgjP-like metallopeptidase domain-containing protein</fullName>
    </recommendedName>
</protein>
<dbReference type="InterPro" id="IPR002725">
    <property type="entry name" value="YgjP-like_metallopeptidase"/>
</dbReference>
<evidence type="ECO:0000259" key="1">
    <source>
        <dbReference type="Pfam" id="PF01863"/>
    </source>
</evidence>
<dbReference type="Gene3D" id="3.30.2010.10">
    <property type="entry name" value="Metalloproteases ('zincins'), catalytic domain"/>
    <property type="match status" value="1"/>
</dbReference>
<dbReference type="PANTHER" id="PTHR30399">
    <property type="entry name" value="UNCHARACTERIZED PROTEIN YGJP"/>
    <property type="match status" value="1"/>
</dbReference>
<organism evidence="2 3">
    <name type="scientific">Candidatus Bilamarchaeum dharawalense</name>
    <dbReference type="NCBI Taxonomy" id="2885759"/>
    <lineage>
        <taxon>Archaea</taxon>
        <taxon>Candidatus Micrarchaeota</taxon>
        <taxon>Candidatus Micrarchaeia</taxon>
        <taxon>Candidatus Anstonellales</taxon>
        <taxon>Candidatus Bilamarchaeaceae</taxon>
        <taxon>Candidatus Bilamarchaeum</taxon>
    </lineage>
</organism>
<accession>A0A5E4LN43</accession>